<organism evidence="2 5">
    <name type="scientific">Mobiluncus mulieris</name>
    <dbReference type="NCBI Taxonomy" id="2052"/>
    <lineage>
        <taxon>Bacteria</taxon>
        <taxon>Bacillati</taxon>
        <taxon>Actinomycetota</taxon>
        <taxon>Actinomycetes</taxon>
        <taxon>Actinomycetales</taxon>
        <taxon>Actinomycetaceae</taxon>
        <taxon>Mobiluncus</taxon>
    </lineage>
</organism>
<feature type="compositionally biased region" description="Polar residues" evidence="1">
    <location>
        <begin position="37"/>
        <end position="48"/>
    </location>
</feature>
<dbReference type="Proteomes" id="UP000575397">
    <property type="component" value="Unassembled WGS sequence"/>
</dbReference>
<evidence type="ECO:0000313" key="4">
    <source>
        <dbReference type="Proteomes" id="UP000575397"/>
    </source>
</evidence>
<reference evidence="4 5" key="1">
    <citation type="submission" date="2020-04" db="EMBL/GenBank/DDBJ databases">
        <title>Antimicrobial susceptibility and clonality of vaginal-derived multi-drug resistant Mobiluncus isolates in China.</title>
        <authorList>
            <person name="Zhang X."/>
        </authorList>
    </citation>
    <scope>NUCLEOTIDE SEQUENCE [LARGE SCALE GENOMIC DNA]</scope>
    <source>
        <strain evidence="3 4">12</strain>
        <strain evidence="2 5">13</strain>
    </source>
</reference>
<evidence type="ECO:0000313" key="5">
    <source>
        <dbReference type="Proteomes" id="UP000578252"/>
    </source>
</evidence>
<dbReference type="EMBL" id="JABCUS010000003">
    <property type="protein sequence ID" value="NMX02759.1"/>
    <property type="molecule type" value="Genomic_DNA"/>
</dbReference>
<feature type="region of interest" description="Disordered" evidence="1">
    <location>
        <begin position="19"/>
        <end position="66"/>
    </location>
</feature>
<accession>A0A7Y0Y3V9</accession>
<evidence type="ECO:0000256" key="1">
    <source>
        <dbReference type="SAM" id="MobiDB-lite"/>
    </source>
</evidence>
<sequence length="66" mass="7450">MEHLVPTRARHHRRVTFIAPQDRGKTDPFAPAGFSAMESSPETPTEVDSSNDKRIIENLPPHFGRL</sequence>
<comment type="caution">
    <text evidence="2">The sequence shown here is derived from an EMBL/GenBank/DDBJ whole genome shotgun (WGS) entry which is preliminary data.</text>
</comment>
<name>A0A7Y0Y3V9_9ACTO</name>
<evidence type="ECO:0000313" key="2">
    <source>
        <dbReference type="EMBL" id="NMW64294.1"/>
    </source>
</evidence>
<dbReference type="RefSeq" id="WP_169762217.1">
    <property type="nucleotide sequence ID" value="NZ_JABCUQ010000001.1"/>
</dbReference>
<dbReference type="EMBL" id="JABCUR010000001">
    <property type="protein sequence ID" value="NMW64294.1"/>
    <property type="molecule type" value="Genomic_DNA"/>
</dbReference>
<proteinExistence type="predicted"/>
<evidence type="ECO:0000313" key="3">
    <source>
        <dbReference type="EMBL" id="NMX02759.1"/>
    </source>
</evidence>
<gene>
    <name evidence="3" type="ORF">HHJ77_02120</name>
    <name evidence="2" type="ORF">HHJ78_01780</name>
</gene>
<protein>
    <submittedName>
        <fullName evidence="2">Uncharacterized protein</fullName>
    </submittedName>
</protein>
<dbReference type="Proteomes" id="UP000578252">
    <property type="component" value="Unassembled WGS sequence"/>
</dbReference>
<dbReference type="AlphaFoldDB" id="A0A7Y0Y3V9"/>